<accession>A0A7S3PR31</accession>
<evidence type="ECO:0000256" key="6">
    <source>
        <dbReference type="SAM" id="Phobius"/>
    </source>
</evidence>
<dbReference type="EMBL" id="HBIN01023153">
    <property type="protein sequence ID" value="CAE0447849.1"/>
    <property type="molecule type" value="Transcribed_RNA"/>
</dbReference>
<dbReference type="Pfam" id="PF22725">
    <property type="entry name" value="GFO_IDH_MocA_C3"/>
    <property type="match status" value="1"/>
</dbReference>
<evidence type="ECO:0000259" key="7">
    <source>
        <dbReference type="Pfam" id="PF01408"/>
    </source>
</evidence>
<dbReference type="PANTHER" id="PTHR22604:SF105">
    <property type="entry name" value="TRANS-1,2-DIHYDROBENZENE-1,2-DIOL DEHYDROGENASE"/>
    <property type="match status" value="1"/>
</dbReference>
<dbReference type="PANTHER" id="PTHR22604">
    <property type="entry name" value="OXIDOREDUCTASES"/>
    <property type="match status" value="1"/>
</dbReference>
<dbReference type="GO" id="GO:0000166">
    <property type="term" value="F:nucleotide binding"/>
    <property type="evidence" value="ECO:0007669"/>
    <property type="project" value="InterPro"/>
</dbReference>
<evidence type="ECO:0000313" key="9">
    <source>
        <dbReference type="EMBL" id="CAE0447849.1"/>
    </source>
</evidence>
<keyword evidence="6" id="KW-0472">Membrane</keyword>
<comment type="similarity">
    <text evidence="1">Belongs to the Gfo/Idh/MocA family.</text>
</comment>
<dbReference type="InterPro" id="IPR055170">
    <property type="entry name" value="GFO_IDH_MocA-like_dom"/>
</dbReference>
<keyword evidence="6" id="KW-0812">Transmembrane</keyword>
<evidence type="ECO:0000256" key="3">
    <source>
        <dbReference type="ARBA" id="ARBA00038984"/>
    </source>
</evidence>
<proteinExistence type="inferred from homology"/>
<reference evidence="9" key="1">
    <citation type="submission" date="2021-01" db="EMBL/GenBank/DDBJ databases">
        <authorList>
            <person name="Corre E."/>
            <person name="Pelletier E."/>
            <person name="Niang G."/>
            <person name="Scheremetjew M."/>
            <person name="Finn R."/>
            <person name="Kale V."/>
            <person name="Holt S."/>
            <person name="Cochrane G."/>
            <person name="Meng A."/>
            <person name="Brown T."/>
            <person name="Cohen L."/>
        </authorList>
    </citation>
    <scope>NUCLEOTIDE SEQUENCE</scope>
    <source>
        <strain evidence="9">GSBS06</strain>
    </source>
</reference>
<feature type="domain" description="Gfo/Idh/MocA-like oxidoreductase N-terminal" evidence="7">
    <location>
        <begin position="49"/>
        <end position="162"/>
    </location>
</feature>
<evidence type="ECO:0000256" key="4">
    <source>
        <dbReference type="ARBA" id="ARBA00042988"/>
    </source>
</evidence>
<name>A0A7S3PR31_9STRA</name>
<dbReference type="EC" id="1.1.1.179" evidence="3"/>
<evidence type="ECO:0000256" key="2">
    <source>
        <dbReference type="ARBA" id="ARBA00023002"/>
    </source>
</evidence>
<dbReference type="Gene3D" id="3.40.50.720">
    <property type="entry name" value="NAD(P)-binding Rossmann-like Domain"/>
    <property type="match status" value="1"/>
</dbReference>
<dbReference type="AlphaFoldDB" id="A0A7S3PR31"/>
<feature type="domain" description="GFO/IDH/MocA-like oxidoreductase" evidence="8">
    <location>
        <begin position="186"/>
        <end position="308"/>
    </location>
</feature>
<dbReference type="InterPro" id="IPR000683">
    <property type="entry name" value="Gfo/Idh/MocA-like_OxRdtase_N"/>
</dbReference>
<gene>
    <name evidence="9" type="ORF">ASTO00021_LOCUS17813</name>
</gene>
<dbReference type="InterPro" id="IPR036291">
    <property type="entry name" value="NAD(P)-bd_dom_sf"/>
</dbReference>
<dbReference type="SUPFAM" id="SSF51735">
    <property type="entry name" value="NAD(P)-binding Rossmann-fold domains"/>
    <property type="match status" value="1"/>
</dbReference>
<dbReference type="SUPFAM" id="SSF55347">
    <property type="entry name" value="Glyceraldehyde-3-phosphate dehydrogenase-like, C-terminal domain"/>
    <property type="match status" value="1"/>
</dbReference>
<feature type="transmembrane region" description="Helical" evidence="6">
    <location>
        <begin position="6"/>
        <end position="26"/>
    </location>
</feature>
<keyword evidence="6" id="KW-1133">Transmembrane helix</keyword>
<evidence type="ECO:0000256" key="5">
    <source>
        <dbReference type="ARBA" id="ARBA00049233"/>
    </source>
</evidence>
<sequence>MDPPTIAGVVIGCCAGVGLIFCVYSSSSLLGRLIALPRQTCKEKNRNAVRVGILGAANIAPMALIFPARKMEDVVVAAVAARSFKKAQTFAKKYGIETVHENYNDLLDDDSIDVIYNPLPNGMHAFWTIEALKRGKHVLCEKPLASNADEVRAMIKAAAENKPKDGRKEGLLLVEAFHYRFHPLAREISRLVKSGVIGEVSHIEANFEIPWPFPPKSDIRFDMNGSNSELAGGSLMDAGCYAVNVMRLATDGKEPSEISTSKIIESYKGIDQSADAQFDFENGMTARIKCAFRAWGLKVPKLKVEATKFNLYVYNYLAPFVYHRLELTNRETMEKVVQNFYEGGASTYEYQLRAFVGALRGDRASMELCDFAGSPEDALKNMTIIDKIYEKAGLKPRSGKPIETL</sequence>
<dbReference type="Pfam" id="PF01408">
    <property type="entry name" value="GFO_IDH_MocA"/>
    <property type="match status" value="1"/>
</dbReference>
<keyword evidence="2" id="KW-0560">Oxidoreductase</keyword>
<dbReference type="GO" id="GO:0047837">
    <property type="term" value="F:D-xylose 1-dehydrogenase (NADP+) activity"/>
    <property type="evidence" value="ECO:0007669"/>
    <property type="project" value="UniProtKB-EC"/>
</dbReference>
<organism evidence="9">
    <name type="scientific">Aplanochytrium stocchinoi</name>
    <dbReference type="NCBI Taxonomy" id="215587"/>
    <lineage>
        <taxon>Eukaryota</taxon>
        <taxon>Sar</taxon>
        <taxon>Stramenopiles</taxon>
        <taxon>Bigyra</taxon>
        <taxon>Labyrinthulomycetes</taxon>
        <taxon>Thraustochytrida</taxon>
        <taxon>Thraustochytriidae</taxon>
        <taxon>Aplanochytrium</taxon>
    </lineage>
</organism>
<comment type="catalytic activity">
    <reaction evidence="5">
        <text>D-xylose + NADP(+) = D-xylono-1,5-lactone + NADPH + H(+)</text>
        <dbReference type="Rhea" id="RHEA:22000"/>
        <dbReference type="ChEBI" id="CHEBI:15378"/>
        <dbReference type="ChEBI" id="CHEBI:15867"/>
        <dbReference type="ChEBI" id="CHEBI:53455"/>
        <dbReference type="ChEBI" id="CHEBI:57783"/>
        <dbReference type="ChEBI" id="CHEBI:58349"/>
        <dbReference type="EC" id="1.1.1.179"/>
    </reaction>
</comment>
<protein>
    <recommendedName>
        <fullName evidence="3">D-xylose 1-dehydrogenase (NADP(+), D-xylono-1,5-lactone-forming)</fullName>
        <ecNumber evidence="3">1.1.1.179</ecNumber>
    </recommendedName>
    <alternativeName>
        <fullName evidence="4">D-xylose-NADP dehydrogenase</fullName>
    </alternativeName>
</protein>
<evidence type="ECO:0000256" key="1">
    <source>
        <dbReference type="ARBA" id="ARBA00010928"/>
    </source>
</evidence>
<dbReference type="InterPro" id="IPR050984">
    <property type="entry name" value="Gfo/Idh/MocA_domain"/>
</dbReference>
<feature type="transmembrane region" description="Helical" evidence="6">
    <location>
        <begin position="47"/>
        <end position="66"/>
    </location>
</feature>
<evidence type="ECO:0000259" key="8">
    <source>
        <dbReference type="Pfam" id="PF22725"/>
    </source>
</evidence>
<dbReference type="Gene3D" id="3.30.360.10">
    <property type="entry name" value="Dihydrodipicolinate Reductase, domain 2"/>
    <property type="match status" value="1"/>
</dbReference>